<dbReference type="AlphaFoldDB" id="A0A1W4XNX9"/>
<accession>A0A1W4XNX9</accession>
<organism evidence="2 3">
    <name type="scientific">Agrilus planipennis</name>
    <name type="common">Emerald ash borer</name>
    <name type="synonym">Agrilus marcopoli</name>
    <dbReference type="NCBI Taxonomy" id="224129"/>
    <lineage>
        <taxon>Eukaryota</taxon>
        <taxon>Metazoa</taxon>
        <taxon>Ecdysozoa</taxon>
        <taxon>Arthropoda</taxon>
        <taxon>Hexapoda</taxon>
        <taxon>Insecta</taxon>
        <taxon>Pterygota</taxon>
        <taxon>Neoptera</taxon>
        <taxon>Endopterygota</taxon>
        <taxon>Coleoptera</taxon>
        <taxon>Polyphaga</taxon>
        <taxon>Elateriformia</taxon>
        <taxon>Buprestoidea</taxon>
        <taxon>Buprestidae</taxon>
        <taxon>Agrilinae</taxon>
        <taxon>Agrilus</taxon>
    </lineage>
</organism>
<reference evidence="3" key="1">
    <citation type="submission" date="2025-08" db="UniProtKB">
        <authorList>
            <consortium name="RefSeq"/>
        </authorList>
    </citation>
    <scope>IDENTIFICATION</scope>
    <source>
        <tissue evidence="3">Entire body</tissue>
    </source>
</reference>
<proteinExistence type="predicted"/>
<gene>
    <name evidence="3" type="primary">LOC108743208</name>
</gene>
<protein>
    <submittedName>
        <fullName evidence="3">Uncharacterized protein LOC108743208 isoform X2</fullName>
    </submittedName>
</protein>
<evidence type="ECO:0000313" key="2">
    <source>
        <dbReference type="Proteomes" id="UP000192223"/>
    </source>
</evidence>
<keyword evidence="1" id="KW-0472">Membrane</keyword>
<dbReference type="RefSeq" id="XP_018334188.1">
    <property type="nucleotide sequence ID" value="XM_018478686.1"/>
</dbReference>
<evidence type="ECO:0000313" key="3">
    <source>
        <dbReference type="RefSeq" id="XP_018334188.1"/>
    </source>
</evidence>
<keyword evidence="2" id="KW-1185">Reference proteome</keyword>
<dbReference type="Proteomes" id="UP000192223">
    <property type="component" value="Unplaced"/>
</dbReference>
<dbReference type="GeneID" id="108743208"/>
<sequence>MGKSMGFGFFVVMVFSSIVVVKIVAGTLVCLLKTLLVLSLLTYAATYFINRTFYGNEEDVQVDVHQMLLDLPTRTREWYELASTYMLFVQNIATNYFPEYIRVIQRRRSENVPEELYTNLLEEEEEQQEEISLYD</sequence>
<evidence type="ECO:0000256" key="1">
    <source>
        <dbReference type="SAM" id="Phobius"/>
    </source>
</evidence>
<keyword evidence="1" id="KW-1133">Transmembrane helix</keyword>
<feature type="transmembrane region" description="Helical" evidence="1">
    <location>
        <begin position="7"/>
        <end position="25"/>
    </location>
</feature>
<keyword evidence="1" id="KW-0812">Transmembrane</keyword>
<name>A0A1W4XNX9_AGRPL</name>